<keyword evidence="5" id="KW-1185">Reference proteome</keyword>
<feature type="region of interest" description="Disordered" evidence="2">
    <location>
        <begin position="1826"/>
        <end position="1960"/>
    </location>
</feature>
<feature type="coiled-coil region" evidence="1">
    <location>
        <begin position="687"/>
        <end position="718"/>
    </location>
</feature>
<keyword evidence="1" id="KW-0175">Coiled coil</keyword>
<feature type="region of interest" description="Disordered" evidence="2">
    <location>
        <begin position="1203"/>
        <end position="1262"/>
    </location>
</feature>
<feature type="region of interest" description="Disordered" evidence="2">
    <location>
        <begin position="899"/>
        <end position="954"/>
    </location>
</feature>
<feature type="compositionally biased region" description="Polar residues" evidence="2">
    <location>
        <begin position="932"/>
        <end position="954"/>
    </location>
</feature>
<feature type="region of interest" description="Disordered" evidence="2">
    <location>
        <begin position="1802"/>
        <end position="1821"/>
    </location>
</feature>
<feature type="compositionally biased region" description="Basic and acidic residues" evidence="2">
    <location>
        <begin position="1423"/>
        <end position="1507"/>
    </location>
</feature>
<protein>
    <submittedName>
        <fullName evidence="4">Uncharacterized protein</fullName>
    </submittedName>
</protein>
<feature type="compositionally biased region" description="Basic and acidic residues" evidence="2">
    <location>
        <begin position="1903"/>
        <end position="1960"/>
    </location>
</feature>
<feature type="compositionally biased region" description="Basic and acidic residues" evidence="2">
    <location>
        <begin position="1834"/>
        <end position="1895"/>
    </location>
</feature>
<feature type="region of interest" description="Disordered" evidence="2">
    <location>
        <begin position="1315"/>
        <end position="1404"/>
    </location>
</feature>
<feature type="region of interest" description="Disordered" evidence="2">
    <location>
        <begin position="1103"/>
        <end position="1147"/>
    </location>
</feature>
<dbReference type="PANTHER" id="PTHR45615">
    <property type="entry name" value="MYOSIN HEAVY CHAIN, NON-MUSCLE"/>
    <property type="match status" value="1"/>
</dbReference>
<dbReference type="PANTHER" id="PTHR45615:SF63">
    <property type="entry name" value="CHROMOSOME UNDETERMINED SCAFFOLD_10, WHOLE GENOME SHOTGUN SEQUENCE"/>
    <property type="match status" value="1"/>
</dbReference>
<feature type="compositionally biased region" description="Polar residues" evidence="2">
    <location>
        <begin position="1103"/>
        <end position="1114"/>
    </location>
</feature>
<keyword evidence="3" id="KW-0812">Transmembrane</keyword>
<feature type="compositionally biased region" description="Polar residues" evidence="2">
    <location>
        <begin position="912"/>
        <end position="925"/>
    </location>
</feature>
<feature type="compositionally biased region" description="Polar residues" evidence="2">
    <location>
        <begin position="1137"/>
        <end position="1147"/>
    </location>
</feature>
<evidence type="ECO:0000256" key="2">
    <source>
        <dbReference type="SAM" id="MobiDB-lite"/>
    </source>
</evidence>
<dbReference type="RefSeq" id="WP_122225569.1">
    <property type="nucleotide sequence ID" value="NZ_MPBG01000008.1"/>
</dbReference>
<gene>
    <name evidence="4" type="ORF">PSSA1_v1c5230</name>
</gene>
<evidence type="ECO:0000256" key="3">
    <source>
        <dbReference type="SAM" id="Phobius"/>
    </source>
</evidence>
<keyword evidence="3" id="KW-1133">Transmembrane helix</keyword>
<feature type="compositionally biased region" description="Polar residues" evidence="2">
    <location>
        <begin position="2039"/>
        <end position="2049"/>
    </location>
</feature>
<feature type="compositionally biased region" description="Low complexity" evidence="2">
    <location>
        <begin position="1213"/>
        <end position="1253"/>
    </location>
</feature>
<sequence>MKATQTRRPKKLPKSASQFRKNIYYLQFWLIVGLICSSFFNFRNHISVFGANNKDEKKQQQDAYYNHQKETILKEIKLRQGQNGFVLFDSFFNTFEFEELFSKKNYGIDELKEKIEKMLEGADKRVLETKLYLFEIFIKEITEIAKYDDITEEKNSKEKSLNYLENFIQNLSEEEKEKIKVLEEEIKVLEEKEKNFNLKEFVQRKNFDIKQDYLYFIADCIFELPDEYRYYDSNSDEIPPAQRLLSDLKRTQVFSHLKEPTNLQFKMEYLRIWRKKLPRLYEIQDILFKQLDKIEYSKLFKKQLEETINDENLEKLYKEYLITKLMHHNNGEETQQLYDQFMAENSVQFATPEAKEAFWQEAKSSGNQKKGSPSDFKNSLERLVCLNKEERNELSFTEKQLQNLITATLKKWSDGLPTADETLSTLNPNPSQNQKLKPLIQDFLNTQKEIEENQNRETDSTRQTALQNEIVTLEREITSQTPSNPTQPNELTSFFSNAQSFLNSYIWEIELPKNFPNPPLTPLRFDKKDLVSKYNELKYDKLKEAKDAIERKISSFQEQEKEIEKEIDKLIEANPSLYKIEAIEAMTFITNNFINSQEILPKLTSDVSYWINYNYKSYKEKLYDINDSIIRTLKIINNNYCKWLLQSSCISEENQIFKKLVDKQKLTLMMALDIYIEEFNDAYDDVKAQLRQYIKCLDQDLEQQKKDIEAIYANLSQDDVFLLTSKEQIAILEKHLDMIKQNFIFSPLKKLEEQQTEIKTRRNEMFDLFQNQPLKAQVVKEDFASLATTYFDKTIPFQENTQTKLTAIYKYQKKYDDFLDEQLEPRKKEIEVLIQEVQNSKEKSQINEINEKNKIISILKQLAPNIEQPQINDLMPKIKALSSKFDETERKELIEVLRKLPKESQTEGENSDVVSRNESNSTSQNESDDASQNESNGTPKNESNGTPKNESIETSQNEINLSTIVLSETFSHQDLLKEIELISPNLESTTEQKDNSQQMDYSLNNLEWIEQFLTNYQRKLTEKFEEYRIRLSNEENNLADALELIKEKIRKIFQDQLTSDEIHKEHNFQKAKDYVEKGIAIITNPRYFEPNSPLNEFLQTPDEQQAKTENQQPKGDGGQNQEGTPAAEGTNNEKPEGTNNEQLEENASTTVTQVEAQNIAELFEAEDLQTFQKANKAFQSVNEKYNQIDANTEGLKEIEKGLPKFHASPTPPSTSTQPPSTPILTQPIQPPSTSTQLSSTPTQSSSTQEGETPPNQEPNFQIPPETKELIVKAQTQQAEEINRDNIADNLEENKKKLVQLTNEIKTLTENTIPNTKKAIENKTNEENEARRQKEDLAGELKNLQNEKTSKEEAKTQEETKENKARTQKESLAGELKKLQIDKRNKEAEKTKEEQNKANAKNKIDELTSEINTLTQNTIPNIERAIENKTNEENEARRQKKELGRKIQALKDQHNITAKEKTRNEQANKENEARRQKKELERQLKNLQIDKRNKEKEKTQEEKKETAARNKIVQLTKDINILNTTIQEKTREKENKEQEERNSIEKENHLQNQECVPLQQERNTLEQKFIDHITNNQQKEITSKIANLKEIHTKRALIPGLILLQLKQFQKDPNSQQNRLNTATKQIQIRFPSFSVIKTQWNNTNTKIDFFDGQVSGIKYRVYFDDSNAIIKIDELNSANQVTRTLSADENEYTQKLNQIKEDLKRASPSEVHPLIDKIDELQAQFALKLKNFFEQQRLTNEIKAQKETLKGEIAVLESQINNQTTAKRQEEKKETAAKNRIVQLTSEINTLTEITIPNTKRAIENKTNEENEAKTKKEDLEREIEVFNQQNKPIESEKKQAEKAEKEARRQKEELERQLKNLQIDKRNKEEEKTQEETKENEARSKIDELTKDIDILNTTIQEKTKEKENKEKEENTAKTQKEKLQSKITDLESQIKDKETKRQEQEKKENEANTKKERLQVELKQLEEDLERKKAEKQNLEQNIIPDLERQLGESCERHTNLTQFYQEAQERFVNSLTNPPQPFIINFGEVFNPQPPYSFTTFPPKSTSKPEPEGSN</sequence>
<organism evidence="4 5">
    <name type="scientific">Candidatus Phytoplasma solani</name>
    <dbReference type="NCBI Taxonomy" id="69896"/>
    <lineage>
        <taxon>Bacteria</taxon>
        <taxon>Bacillati</taxon>
        <taxon>Mycoplasmatota</taxon>
        <taxon>Mollicutes</taxon>
        <taxon>Acholeplasmatales</taxon>
        <taxon>Acholeplasmataceae</taxon>
        <taxon>Candidatus Phytoplasma</taxon>
        <taxon>16SrXII (Stolbur group)</taxon>
    </lineage>
</organism>
<accession>A0A421NV76</accession>
<dbReference type="EMBL" id="MPBG01000008">
    <property type="protein sequence ID" value="RMI87830.1"/>
    <property type="molecule type" value="Genomic_DNA"/>
</dbReference>
<evidence type="ECO:0000256" key="1">
    <source>
        <dbReference type="SAM" id="Coils"/>
    </source>
</evidence>
<feature type="compositionally biased region" description="Basic and acidic residues" evidence="2">
    <location>
        <begin position="1347"/>
        <end position="1368"/>
    </location>
</feature>
<feature type="region of interest" description="Disordered" evidence="2">
    <location>
        <begin position="1525"/>
        <end position="1552"/>
    </location>
</feature>
<proteinExistence type="predicted"/>
<feature type="compositionally biased region" description="Basic and acidic residues" evidence="2">
    <location>
        <begin position="1374"/>
        <end position="1404"/>
    </location>
</feature>
<evidence type="ECO:0000313" key="4">
    <source>
        <dbReference type="EMBL" id="RMI87830.1"/>
    </source>
</evidence>
<reference evidence="5" key="1">
    <citation type="submission" date="2016-11" db="EMBL/GenBank/DDBJ databases">
        <title>Genome sequence of Candidatus Phytoplasma solani strain SA-1.</title>
        <authorList>
            <person name="Haryono M."/>
            <person name="Samarzija I."/>
            <person name="Seruga Music M."/>
            <person name="Hogenhout S."/>
            <person name="Kuo C.-H."/>
        </authorList>
    </citation>
    <scope>NUCLEOTIDE SEQUENCE [LARGE SCALE GENOMIC DNA]</scope>
    <source>
        <strain evidence="5">SA-1</strain>
    </source>
</reference>
<feature type="region of interest" description="Disordered" evidence="2">
    <location>
        <begin position="2037"/>
        <end position="2058"/>
    </location>
</feature>
<feature type="compositionally biased region" description="Polar residues" evidence="2">
    <location>
        <begin position="1121"/>
        <end position="1130"/>
    </location>
</feature>
<feature type="region of interest" description="Disordered" evidence="2">
    <location>
        <begin position="1421"/>
        <end position="1508"/>
    </location>
</feature>
<feature type="coiled-coil region" evidence="1">
    <location>
        <begin position="1017"/>
        <end position="1051"/>
    </location>
</feature>
<comment type="caution">
    <text evidence="4">The sequence shown here is derived from an EMBL/GenBank/DDBJ whole genome shotgun (WGS) entry which is preliminary data.</text>
</comment>
<feature type="compositionally biased region" description="Basic and acidic residues" evidence="2">
    <location>
        <begin position="1317"/>
        <end position="1338"/>
    </location>
</feature>
<feature type="coiled-coil region" evidence="1">
    <location>
        <begin position="380"/>
        <end position="407"/>
    </location>
</feature>
<feature type="transmembrane region" description="Helical" evidence="3">
    <location>
        <begin position="23"/>
        <end position="42"/>
    </location>
</feature>
<evidence type="ECO:0000313" key="5">
    <source>
        <dbReference type="Proteomes" id="UP000283896"/>
    </source>
</evidence>
<name>A0A421NV76_9MOLU</name>
<feature type="coiled-coil region" evidence="1">
    <location>
        <begin position="539"/>
        <end position="573"/>
    </location>
</feature>
<feature type="coiled-coil region" evidence="1">
    <location>
        <begin position="164"/>
        <end position="199"/>
    </location>
</feature>
<feature type="compositionally biased region" description="Basic and acidic residues" evidence="2">
    <location>
        <begin position="1527"/>
        <end position="1548"/>
    </location>
</feature>
<keyword evidence="3" id="KW-0472">Membrane</keyword>
<dbReference type="Proteomes" id="UP000283896">
    <property type="component" value="Unassembled WGS sequence"/>
</dbReference>